<feature type="domain" description="T-cell immunomodulatory protein TIP C2" evidence="10">
    <location>
        <begin position="851"/>
        <end position="962"/>
    </location>
</feature>
<dbReference type="CDD" id="cd02440">
    <property type="entry name" value="AdoMet_MTases"/>
    <property type="match status" value="1"/>
</dbReference>
<comment type="similarity">
    <text evidence="2">Belongs to the TIP family.</text>
</comment>
<dbReference type="InterPro" id="IPR029063">
    <property type="entry name" value="SAM-dependent_MTases_sf"/>
</dbReference>
<dbReference type="InterPro" id="IPR024881">
    <property type="entry name" value="Tip"/>
</dbReference>
<dbReference type="Gene3D" id="2.130.10.130">
    <property type="entry name" value="Integrin alpha, N-terminal"/>
    <property type="match status" value="2"/>
</dbReference>
<dbReference type="EMBL" id="JAAAUY010000404">
    <property type="protein sequence ID" value="KAF9330337.1"/>
    <property type="molecule type" value="Genomic_DNA"/>
</dbReference>
<protein>
    <submittedName>
        <fullName evidence="11">Uncharacterized protein</fullName>
    </submittedName>
</protein>
<dbReference type="GO" id="GO:0005886">
    <property type="term" value="C:plasma membrane"/>
    <property type="evidence" value="ECO:0007669"/>
    <property type="project" value="TreeGrafter"/>
</dbReference>
<keyword evidence="5 8" id="KW-1133">Transmembrane helix</keyword>
<evidence type="ECO:0000256" key="8">
    <source>
        <dbReference type="SAM" id="Phobius"/>
    </source>
</evidence>
<dbReference type="InterPro" id="IPR028994">
    <property type="entry name" value="Integrin_alpha_N"/>
</dbReference>
<dbReference type="SUPFAM" id="SSF53335">
    <property type="entry name" value="S-adenosyl-L-methionine-dependent methyltransferases"/>
    <property type="match status" value="1"/>
</dbReference>
<evidence type="ECO:0000256" key="1">
    <source>
        <dbReference type="ARBA" id="ARBA00004479"/>
    </source>
</evidence>
<keyword evidence="6 8" id="KW-0472">Membrane</keyword>
<dbReference type="PANTHER" id="PTHR13412:SF0">
    <property type="entry name" value="T-CELL IMMUNOMODULATORY PROTEIN"/>
    <property type="match status" value="1"/>
</dbReference>
<dbReference type="InterPro" id="IPR057089">
    <property type="entry name" value="C2_TIP"/>
</dbReference>
<evidence type="ECO:0000256" key="5">
    <source>
        <dbReference type="ARBA" id="ARBA00022989"/>
    </source>
</evidence>
<name>A0A9P5SKS9_9FUNG</name>
<organism evidence="11 12">
    <name type="scientific">Podila minutissima</name>
    <dbReference type="NCBI Taxonomy" id="64525"/>
    <lineage>
        <taxon>Eukaryota</taxon>
        <taxon>Fungi</taxon>
        <taxon>Fungi incertae sedis</taxon>
        <taxon>Mucoromycota</taxon>
        <taxon>Mortierellomycotina</taxon>
        <taxon>Mortierellomycetes</taxon>
        <taxon>Mortierellales</taxon>
        <taxon>Mortierellaceae</taxon>
        <taxon>Podila</taxon>
    </lineage>
</organism>
<dbReference type="Pfam" id="PF13649">
    <property type="entry name" value="Methyltransf_25"/>
    <property type="match status" value="1"/>
</dbReference>
<keyword evidence="3 8" id="KW-0812">Transmembrane</keyword>
<evidence type="ECO:0000256" key="6">
    <source>
        <dbReference type="ARBA" id="ARBA00023136"/>
    </source>
</evidence>
<dbReference type="SUPFAM" id="SSF69318">
    <property type="entry name" value="Integrin alpha N-terminal domain"/>
    <property type="match status" value="1"/>
</dbReference>
<evidence type="ECO:0000259" key="9">
    <source>
        <dbReference type="Pfam" id="PF13649"/>
    </source>
</evidence>
<comment type="subcellular location">
    <subcellularLocation>
        <location evidence="1">Membrane</location>
        <topology evidence="1">Single-pass type I membrane protein</topology>
    </subcellularLocation>
</comment>
<keyword evidence="12" id="KW-1185">Reference proteome</keyword>
<keyword evidence="7" id="KW-0325">Glycoprotein</keyword>
<evidence type="ECO:0000256" key="4">
    <source>
        <dbReference type="ARBA" id="ARBA00022729"/>
    </source>
</evidence>
<reference evidence="11" key="1">
    <citation type="journal article" date="2020" name="Fungal Divers.">
        <title>Resolving the Mortierellaceae phylogeny through synthesis of multi-gene phylogenetics and phylogenomics.</title>
        <authorList>
            <person name="Vandepol N."/>
            <person name="Liber J."/>
            <person name="Desiro A."/>
            <person name="Na H."/>
            <person name="Kennedy M."/>
            <person name="Barry K."/>
            <person name="Grigoriev I.V."/>
            <person name="Miller A.N."/>
            <person name="O'Donnell K."/>
            <person name="Stajich J.E."/>
            <person name="Bonito G."/>
        </authorList>
    </citation>
    <scope>NUCLEOTIDE SEQUENCE</scope>
    <source>
        <strain evidence="11">NVP1</strain>
    </source>
</reference>
<dbReference type="Proteomes" id="UP000696485">
    <property type="component" value="Unassembled WGS sequence"/>
</dbReference>
<dbReference type="Pfam" id="PF13517">
    <property type="entry name" value="FG-GAP_3"/>
    <property type="match status" value="2"/>
</dbReference>
<dbReference type="AlphaFoldDB" id="A0A9P5SKS9"/>
<evidence type="ECO:0000259" key="10">
    <source>
        <dbReference type="Pfam" id="PF23122"/>
    </source>
</evidence>
<keyword evidence="4" id="KW-0732">Signal</keyword>
<comment type="caution">
    <text evidence="11">The sequence shown here is derived from an EMBL/GenBank/DDBJ whole genome shotgun (WGS) entry which is preliminary data.</text>
</comment>
<proteinExistence type="inferred from homology"/>
<dbReference type="Gene3D" id="3.40.50.150">
    <property type="entry name" value="Vaccinia Virus protein VP39"/>
    <property type="match status" value="1"/>
</dbReference>
<evidence type="ECO:0000313" key="12">
    <source>
        <dbReference type="Proteomes" id="UP000696485"/>
    </source>
</evidence>
<dbReference type="PANTHER" id="PTHR13412">
    <property type="entry name" value="T-CELL IMMUNOMODULATORY PROTEIN HOMOLOG"/>
    <property type="match status" value="1"/>
</dbReference>
<evidence type="ECO:0000313" key="11">
    <source>
        <dbReference type="EMBL" id="KAF9330337.1"/>
    </source>
</evidence>
<gene>
    <name evidence="11" type="ORF">BG006_006706</name>
</gene>
<feature type="domain" description="Methyltransferase" evidence="9">
    <location>
        <begin position="145"/>
        <end position="254"/>
    </location>
</feature>
<dbReference type="InterPro" id="IPR013517">
    <property type="entry name" value="FG-GAP"/>
</dbReference>
<dbReference type="GO" id="GO:0008757">
    <property type="term" value="F:S-adenosylmethionine-dependent methyltransferase activity"/>
    <property type="evidence" value="ECO:0007669"/>
    <property type="project" value="InterPro"/>
</dbReference>
<accession>A0A9P5SKS9</accession>
<evidence type="ECO:0000256" key="7">
    <source>
        <dbReference type="ARBA" id="ARBA00023180"/>
    </source>
</evidence>
<sequence>MPGRLHFTVGLIVALSIAVMLPSSQKSRIDSIAPLALGLLLGLLIAETPVASPIQELLGLSSRHPDKVGIDVLHSSNAANAKKAKTELNQKTMYGLQHAFLNLEVTGWWFNMGLWDTSNMRFQEACQALVNKVTQDLNITSDSHILDVGFGCGDQDVYMAQRYKPAKITGVTIEPIQHHAAQELVKRSHIPGTIIDLHIADASFLREFLESTPGIFEPHTRTNSFTHVLSIDSAYHYNTRAQFLNNAFSVLTPGTGHLALADMILAKPAPTSAVGRYIFEALFEAMEVPVVNMKTIEAYKQDLVDVGFVDIEIECVEDRVFSGLAAYIDGQTRRLGGLVKPGASQARKYPTSGLYNVDINVGLQDVKGTVAAFADFNGDKYTDLITLSDDQTSFSVYLWDHASWSFTLLPSATVSIAQSPEPFIITNIAPGDYNHDGRLDVLVMGQADPVRNPKGELKMRIYLGNIDNGWEPEFMPLPSSTSQQPVAFDSNGDMLTDLLGYAYNGYQEGVSGLSVWKNVHSSNNPGTIFEVLPMNFTGEPATKCTLSDPHSSAFVDLNGDCLADLFLTCYDAAKNEHRYVIYVNNKQSGFEFAKEGLLPVGAGPVTFADMDGDGAVDMIVPACDRGSCSIYVYYNQQIPLCTSKGQVDCRQVTNLCVADPNFTFNIDPNHNTNAGGLVQFPLDNVLPHGQQLVLNDPGFKGRLPVSVHVGDYNLDGYPDLLVVSGTPNNPRGPSSATLLQSVLCSTSDDGCFPSAIAAKRRTFFKVTEGADPLNNAQNVKAAAFFDIDEDGTLDIMLLRGTTDQQPAGRAISFIHNNYFNDAFFLKTLASNGVCPSWCGLDSKPSRPGAKPFGVNYPGATFKFTVLDTAGKKRANQVAQYPSSTYAGLSLPYSLFGLGRTNNYVEELFVGVTKNQSEHYTTYAGVIPNSQLIIIPYQTEDNLNGNGEKGNTGGPSEWTLELYIRPGDYVPWVFVVLATAIAILAGVVVGLNWMEKREDERERKKALHIINFDAL</sequence>
<feature type="transmembrane region" description="Helical" evidence="8">
    <location>
        <begin position="968"/>
        <end position="993"/>
    </location>
</feature>
<evidence type="ECO:0000256" key="3">
    <source>
        <dbReference type="ARBA" id="ARBA00022692"/>
    </source>
</evidence>
<dbReference type="InterPro" id="IPR041698">
    <property type="entry name" value="Methyltransf_25"/>
</dbReference>
<evidence type="ECO:0000256" key="2">
    <source>
        <dbReference type="ARBA" id="ARBA00006496"/>
    </source>
</evidence>
<dbReference type="Pfam" id="PF23122">
    <property type="entry name" value="C2_ITFG1"/>
    <property type="match status" value="1"/>
</dbReference>